<sequence length="63" mass="7247">MGDVRYLRHHFKHWSMDMTLHYAKDPLFDDSLFESVLSKRDELQASIISGWLAPSQNLAGGRA</sequence>
<evidence type="ECO:0008006" key="3">
    <source>
        <dbReference type="Google" id="ProtNLM"/>
    </source>
</evidence>
<dbReference type="Proteomes" id="UP000294489">
    <property type="component" value="Unassembled WGS sequence"/>
</dbReference>
<dbReference type="AlphaFoldDB" id="A0A4R8FED6"/>
<evidence type="ECO:0000313" key="1">
    <source>
        <dbReference type="EMBL" id="TDX22118.1"/>
    </source>
</evidence>
<comment type="caution">
    <text evidence="1">The sequence shown here is derived from an EMBL/GenBank/DDBJ whole genome shotgun (WGS) entry which is preliminary data.</text>
</comment>
<proteinExistence type="predicted"/>
<name>A0A4R8FED6_9GAMM</name>
<protein>
    <recommendedName>
        <fullName evidence="3">Phage integrase family protein</fullName>
    </recommendedName>
</protein>
<accession>A0A4R8FED6</accession>
<gene>
    <name evidence="1" type="ORF">DFO67_1311</name>
</gene>
<organism evidence="1 2">
    <name type="scientific">Modicisalibacter xianhensis</name>
    <dbReference type="NCBI Taxonomy" id="442341"/>
    <lineage>
        <taxon>Bacteria</taxon>
        <taxon>Pseudomonadati</taxon>
        <taxon>Pseudomonadota</taxon>
        <taxon>Gammaproteobacteria</taxon>
        <taxon>Oceanospirillales</taxon>
        <taxon>Halomonadaceae</taxon>
        <taxon>Modicisalibacter</taxon>
    </lineage>
</organism>
<dbReference type="EMBL" id="SOEC01000031">
    <property type="protein sequence ID" value="TDX22118.1"/>
    <property type="molecule type" value="Genomic_DNA"/>
</dbReference>
<feature type="non-terminal residue" evidence="1">
    <location>
        <position position="63"/>
    </location>
</feature>
<reference evidence="1 2" key="1">
    <citation type="submission" date="2019-03" db="EMBL/GenBank/DDBJ databases">
        <title>Freshwater and sediment microbial communities from various areas in North America, analyzing microbe dynamics in response to fracking.</title>
        <authorList>
            <person name="Lamendella R."/>
        </authorList>
    </citation>
    <scope>NUCLEOTIDE SEQUENCE [LARGE SCALE GENOMIC DNA]</scope>
    <source>
        <strain evidence="1 2">6_TX</strain>
    </source>
</reference>
<evidence type="ECO:0000313" key="2">
    <source>
        <dbReference type="Proteomes" id="UP000294489"/>
    </source>
</evidence>